<organism evidence="1 2">
    <name type="scientific">Secundilactobacillus odoratitofui DSM 19909 = JCM 15043</name>
    <dbReference type="NCBI Taxonomy" id="1423776"/>
    <lineage>
        <taxon>Bacteria</taxon>
        <taxon>Bacillati</taxon>
        <taxon>Bacillota</taxon>
        <taxon>Bacilli</taxon>
        <taxon>Lactobacillales</taxon>
        <taxon>Lactobacillaceae</taxon>
        <taxon>Secundilactobacillus</taxon>
    </lineage>
</organism>
<dbReference type="OrthoDB" id="9802752at2"/>
<evidence type="ECO:0008006" key="3">
    <source>
        <dbReference type="Google" id="ProtNLM"/>
    </source>
</evidence>
<reference evidence="1 2" key="1">
    <citation type="journal article" date="2015" name="Genome Announc.">
        <title>Expanding the biotechnology potential of lactobacilli through comparative genomics of 213 strains and associated genera.</title>
        <authorList>
            <person name="Sun Z."/>
            <person name="Harris H.M."/>
            <person name="McCann A."/>
            <person name="Guo C."/>
            <person name="Argimon S."/>
            <person name="Zhang W."/>
            <person name="Yang X."/>
            <person name="Jeffery I.B."/>
            <person name="Cooney J.C."/>
            <person name="Kagawa T.F."/>
            <person name="Liu W."/>
            <person name="Song Y."/>
            <person name="Salvetti E."/>
            <person name="Wrobel A."/>
            <person name="Rasinkangas P."/>
            <person name="Parkhill J."/>
            <person name="Rea M.C."/>
            <person name="O'Sullivan O."/>
            <person name="Ritari J."/>
            <person name="Douillard F.P."/>
            <person name="Paul Ross R."/>
            <person name="Yang R."/>
            <person name="Briner A.E."/>
            <person name="Felis G.E."/>
            <person name="de Vos W.M."/>
            <person name="Barrangou R."/>
            <person name="Klaenhammer T.R."/>
            <person name="Caufield P.W."/>
            <person name="Cui Y."/>
            <person name="Zhang H."/>
            <person name="O'Toole P.W."/>
        </authorList>
    </citation>
    <scope>NUCLEOTIDE SEQUENCE [LARGE SCALE GENOMIC DNA]</scope>
    <source>
        <strain evidence="1 2">DSM 19909</strain>
    </source>
</reference>
<dbReference type="Proteomes" id="UP000051160">
    <property type="component" value="Unassembled WGS sequence"/>
</dbReference>
<gene>
    <name evidence="1" type="ORF">FD04_GL001564</name>
</gene>
<proteinExistence type="predicted"/>
<dbReference type="STRING" id="1423776.FD04_GL001564"/>
<dbReference type="Gene3D" id="1.20.120.1870">
    <property type="entry name" value="Fic/DOC protein, Fido domain"/>
    <property type="match status" value="1"/>
</dbReference>
<comment type="caution">
    <text evidence="1">The sequence shown here is derived from an EMBL/GenBank/DDBJ whole genome shotgun (WGS) entry which is preliminary data.</text>
</comment>
<accession>A0A0R1LP44</accession>
<dbReference type="InterPro" id="IPR053737">
    <property type="entry name" value="Type_II_TA_Toxin"/>
</dbReference>
<name>A0A0R1LP44_9LACO</name>
<protein>
    <recommendedName>
        <fullName evidence="3">Death-on-curing family protein</fullName>
    </recommendedName>
</protein>
<sequence>MRYITADELIAINSRLVIKNGQQPGLNKADQLDKIIAVPQANFYDRNLHEMVANKTGFLLAAIISGKPFVSQNLQTAATAVAALADLNGYELTFTDDEFVALVKRVDAGEFEETELFDIFNKHLKAK</sequence>
<dbReference type="RefSeq" id="WP_054700165.1">
    <property type="nucleotide sequence ID" value="NZ_AZEE01000029.1"/>
</dbReference>
<dbReference type="EMBL" id="AZEE01000029">
    <property type="protein sequence ID" value="KRK97535.1"/>
    <property type="molecule type" value="Genomic_DNA"/>
</dbReference>
<dbReference type="PATRIC" id="fig|1423776.4.peg.1583"/>
<dbReference type="AlphaFoldDB" id="A0A0R1LP44"/>
<evidence type="ECO:0000313" key="2">
    <source>
        <dbReference type="Proteomes" id="UP000051160"/>
    </source>
</evidence>
<keyword evidence="2" id="KW-1185">Reference proteome</keyword>
<evidence type="ECO:0000313" key="1">
    <source>
        <dbReference type="EMBL" id="KRK97535.1"/>
    </source>
</evidence>